<keyword evidence="2" id="KW-1185">Reference proteome</keyword>
<dbReference type="EMBL" id="JBCGBO010000003">
    <property type="protein sequence ID" value="KAK9214648.1"/>
    <property type="molecule type" value="Genomic_DNA"/>
</dbReference>
<name>A0AAP0QPT5_9ROSI</name>
<organism evidence="1 2">
    <name type="scientific">Citrus x changshan-huyou</name>
    <dbReference type="NCBI Taxonomy" id="2935761"/>
    <lineage>
        <taxon>Eukaryota</taxon>
        <taxon>Viridiplantae</taxon>
        <taxon>Streptophyta</taxon>
        <taxon>Embryophyta</taxon>
        <taxon>Tracheophyta</taxon>
        <taxon>Spermatophyta</taxon>
        <taxon>Magnoliopsida</taxon>
        <taxon>eudicotyledons</taxon>
        <taxon>Gunneridae</taxon>
        <taxon>Pentapetalae</taxon>
        <taxon>rosids</taxon>
        <taxon>malvids</taxon>
        <taxon>Sapindales</taxon>
        <taxon>Rutaceae</taxon>
        <taxon>Aurantioideae</taxon>
        <taxon>Citrus</taxon>
    </lineage>
</organism>
<dbReference type="Proteomes" id="UP001428341">
    <property type="component" value="Unassembled WGS sequence"/>
</dbReference>
<sequence length="70" mass="8280">MRGTPLIDKIVNSTIQLRSMKTHHARQSNKGCDKVLIFQRELFTGEQLMYVQQIKLYPTNDGDSLWNERW</sequence>
<proteinExistence type="predicted"/>
<comment type="caution">
    <text evidence="1">The sequence shown here is derived from an EMBL/GenBank/DDBJ whole genome shotgun (WGS) entry which is preliminary data.</text>
</comment>
<evidence type="ECO:0000313" key="2">
    <source>
        <dbReference type="Proteomes" id="UP001428341"/>
    </source>
</evidence>
<dbReference type="AlphaFoldDB" id="A0AAP0QPT5"/>
<protein>
    <submittedName>
        <fullName evidence="1">Uncharacterized protein</fullName>
    </submittedName>
</protein>
<evidence type="ECO:0000313" key="1">
    <source>
        <dbReference type="EMBL" id="KAK9214648.1"/>
    </source>
</evidence>
<reference evidence="1 2" key="1">
    <citation type="submission" date="2024-05" db="EMBL/GenBank/DDBJ databases">
        <title>Haplotype-resolved chromosome-level genome assembly of Huyou (Citrus changshanensis).</title>
        <authorList>
            <person name="Miao C."/>
            <person name="Chen W."/>
            <person name="Wu Y."/>
            <person name="Wang L."/>
            <person name="Zhao S."/>
            <person name="Grierson D."/>
            <person name="Xu C."/>
            <person name="Chen K."/>
        </authorList>
    </citation>
    <scope>NUCLEOTIDE SEQUENCE [LARGE SCALE GENOMIC DNA]</scope>
    <source>
        <strain evidence="1">01-14</strain>
        <tissue evidence="1">Leaf</tissue>
    </source>
</reference>
<accession>A0AAP0QPT5</accession>
<gene>
    <name evidence="1" type="ORF">WN944_006644</name>
</gene>